<keyword evidence="5" id="KW-1185">Reference proteome</keyword>
<evidence type="ECO:0000313" key="6">
    <source>
        <dbReference type="Proteomes" id="UP000290189"/>
    </source>
</evidence>
<dbReference type="InterPro" id="IPR015915">
    <property type="entry name" value="Kelch-typ_b-propeller"/>
</dbReference>
<accession>A0A0G4J400</accession>
<reference evidence="4 6" key="2">
    <citation type="submission" date="2018-03" db="EMBL/GenBank/DDBJ databases">
        <authorList>
            <person name="Fogelqvist J."/>
        </authorList>
    </citation>
    <scope>NUCLEOTIDE SEQUENCE [LARGE SCALE GENOMIC DNA]</scope>
</reference>
<dbReference type="STRING" id="37360.A0A0G4J400"/>
<sequence length="356" mass="39170">MALEAGLFSGRPLCWKKLDITGDRIVPRSSHSATLVGDMLVVFGGYGGGVERHDFCHIHKDTLRCTAVNPTGPTDSSERSATARVGHSAAALSNHIYIFGGWNGTEYVNSGILYDVKAMELVHEQIKGRVLPPARRDHACVVVRDNMYVIGGWNTMDFFNDVWFLNPSWVWQCAEVSGTPPLPRRGHSASAVGNYIFVFGGIYGLTKYLNDLYVFDTTTSTWSQIAMQGEVPSPRAWHTATTVGKFIFVFGGTAGRTRFYNDIYVLDTETLQWHLISTIGSQPEERASHSATLINNQIVIFGGITPSIVDSNINPLENAFALLVDIALVESAGFDPRTFRIPQADGVQRDEEPVKA</sequence>
<dbReference type="SUPFAM" id="SSF50965">
    <property type="entry name" value="Galactose oxidase, central domain"/>
    <property type="match status" value="1"/>
</dbReference>
<dbReference type="OrthoDB" id="13374at2759"/>
<keyword evidence="4" id="KW-0496">Mitochondrion</keyword>
<dbReference type="PANTHER" id="PTHR46647">
    <property type="entry name" value="RAB9 EFFECTOR PROTEIN WITH KELCH MOTIFS"/>
    <property type="match status" value="1"/>
</dbReference>
<organism evidence="3 5">
    <name type="scientific">Plasmodiophora brassicae</name>
    <name type="common">Clubroot disease agent</name>
    <dbReference type="NCBI Taxonomy" id="37360"/>
    <lineage>
        <taxon>Eukaryota</taxon>
        <taxon>Sar</taxon>
        <taxon>Rhizaria</taxon>
        <taxon>Endomyxa</taxon>
        <taxon>Phytomyxea</taxon>
        <taxon>Plasmodiophorida</taxon>
        <taxon>Plasmodiophoridae</taxon>
        <taxon>Plasmodiophora</taxon>
    </lineage>
</organism>
<reference evidence="3 5" key="1">
    <citation type="submission" date="2015-02" db="EMBL/GenBank/DDBJ databases">
        <authorList>
            <person name="Chooi Y.-H."/>
        </authorList>
    </citation>
    <scope>NUCLEOTIDE SEQUENCE [LARGE SCALE GENOMIC DNA]</scope>
    <source>
        <strain evidence="3">E3</strain>
    </source>
</reference>
<gene>
    <name evidence="3" type="ORF">PBRA_002487</name>
    <name evidence="4" type="ORF">PLBR_LOCUS809</name>
</gene>
<evidence type="ECO:0000256" key="2">
    <source>
        <dbReference type="ARBA" id="ARBA00022737"/>
    </source>
</evidence>
<geneLocation type="mitochondrion" evidence="4"/>
<dbReference type="Proteomes" id="UP000039324">
    <property type="component" value="Unassembled WGS sequence"/>
</dbReference>
<name>A0A0G4J400_PLABS</name>
<evidence type="ECO:0000313" key="5">
    <source>
        <dbReference type="Proteomes" id="UP000039324"/>
    </source>
</evidence>
<proteinExistence type="predicted"/>
<dbReference type="EMBL" id="OVEO01000001">
    <property type="protein sequence ID" value="SPQ93594.1"/>
    <property type="molecule type" value="Genomic_DNA"/>
</dbReference>
<dbReference type="OMA" id="SQETYVF"/>
<dbReference type="AlphaFoldDB" id="A0A0G4J400"/>
<evidence type="ECO:0000313" key="3">
    <source>
        <dbReference type="EMBL" id="CEP02222.1"/>
    </source>
</evidence>
<evidence type="ECO:0000313" key="4">
    <source>
        <dbReference type="EMBL" id="SPQ93594.1"/>
    </source>
</evidence>
<dbReference type="Pfam" id="PF24681">
    <property type="entry name" value="Kelch_KLHDC2_KLHL20_DRC7"/>
    <property type="match status" value="1"/>
</dbReference>
<dbReference type="Gene3D" id="2.120.10.80">
    <property type="entry name" value="Kelch-type beta propeller"/>
    <property type="match status" value="3"/>
</dbReference>
<keyword evidence="1" id="KW-0880">Kelch repeat</keyword>
<dbReference type="PANTHER" id="PTHR46647:SF1">
    <property type="entry name" value="RAB9 EFFECTOR PROTEIN WITH KELCH MOTIFS"/>
    <property type="match status" value="1"/>
</dbReference>
<keyword evidence="2" id="KW-0677">Repeat</keyword>
<protein>
    <submittedName>
        <fullName evidence="3">Uncharacterized protein</fullName>
    </submittedName>
</protein>
<dbReference type="InterPro" id="IPR006652">
    <property type="entry name" value="Kelch_1"/>
</dbReference>
<dbReference type="InterPro" id="IPR011043">
    <property type="entry name" value="Gal_Oxase/kelch_b-propeller"/>
</dbReference>
<dbReference type="SMART" id="SM00612">
    <property type="entry name" value="Kelch"/>
    <property type="match status" value="4"/>
</dbReference>
<dbReference type="Proteomes" id="UP000290189">
    <property type="component" value="Unassembled WGS sequence"/>
</dbReference>
<dbReference type="InterPro" id="IPR052124">
    <property type="entry name" value="Rab9_kelch_effector"/>
</dbReference>
<dbReference type="EMBL" id="CDSF01000122">
    <property type="protein sequence ID" value="CEP02222.1"/>
    <property type="molecule type" value="Genomic_DNA"/>
</dbReference>
<evidence type="ECO:0000256" key="1">
    <source>
        <dbReference type="ARBA" id="ARBA00022441"/>
    </source>
</evidence>